<keyword evidence="3" id="KW-1185">Reference proteome</keyword>
<evidence type="ECO:0000313" key="3">
    <source>
        <dbReference type="Proteomes" id="UP001213681"/>
    </source>
</evidence>
<feature type="region of interest" description="Disordered" evidence="1">
    <location>
        <begin position="75"/>
        <end position="98"/>
    </location>
</feature>
<name>A0AAD6G1Z3_9EURO</name>
<dbReference type="AlphaFoldDB" id="A0AAD6G1Z3"/>
<reference evidence="2" key="1">
    <citation type="submission" date="2022-12" db="EMBL/GenBank/DDBJ databases">
        <authorList>
            <person name="Petersen C."/>
        </authorList>
    </citation>
    <scope>NUCLEOTIDE SEQUENCE</scope>
    <source>
        <strain evidence="2">IBT 16125</strain>
    </source>
</reference>
<organism evidence="2 3">
    <name type="scientific">Penicillium daleae</name>
    <dbReference type="NCBI Taxonomy" id="63821"/>
    <lineage>
        <taxon>Eukaryota</taxon>
        <taxon>Fungi</taxon>
        <taxon>Dikarya</taxon>
        <taxon>Ascomycota</taxon>
        <taxon>Pezizomycotina</taxon>
        <taxon>Eurotiomycetes</taxon>
        <taxon>Eurotiomycetidae</taxon>
        <taxon>Eurotiales</taxon>
        <taxon>Aspergillaceae</taxon>
        <taxon>Penicillium</taxon>
    </lineage>
</organism>
<comment type="caution">
    <text evidence="2">The sequence shown here is derived from an EMBL/GenBank/DDBJ whole genome shotgun (WGS) entry which is preliminary data.</text>
</comment>
<accession>A0AAD6G1Z3</accession>
<evidence type="ECO:0008006" key="4">
    <source>
        <dbReference type="Google" id="ProtNLM"/>
    </source>
</evidence>
<dbReference type="GO" id="GO:0072330">
    <property type="term" value="P:monocarboxylic acid biosynthetic process"/>
    <property type="evidence" value="ECO:0007669"/>
    <property type="project" value="UniProtKB-ARBA"/>
</dbReference>
<dbReference type="RefSeq" id="XP_056765832.1">
    <property type="nucleotide sequence ID" value="XM_056910128.1"/>
</dbReference>
<protein>
    <recommendedName>
        <fullName evidence="4">Carboxylesterase type B domain-containing protein</fullName>
    </recommendedName>
</protein>
<dbReference type="Proteomes" id="UP001213681">
    <property type="component" value="Unassembled WGS sequence"/>
</dbReference>
<sequence length="98" mass="10766">MAESSTRPSVSLPQGQVIGIQLNESFPLVVDAFLGVPYALPPLEKDGLGRHSSSQHLPKQLMRPNMARLLQARPCSPVDQNWNKKKTASLQTFSGQLE</sequence>
<dbReference type="Gene3D" id="3.40.50.1820">
    <property type="entry name" value="alpha/beta hydrolase"/>
    <property type="match status" value="1"/>
</dbReference>
<feature type="compositionally biased region" description="Polar residues" evidence="1">
    <location>
        <begin position="88"/>
        <end position="98"/>
    </location>
</feature>
<evidence type="ECO:0000256" key="1">
    <source>
        <dbReference type="SAM" id="MobiDB-lite"/>
    </source>
</evidence>
<reference evidence="2" key="2">
    <citation type="journal article" date="2023" name="IMA Fungus">
        <title>Comparative genomic study of the Penicillium genus elucidates a diverse pangenome and 15 lateral gene transfer events.</title>
        <authorList>
            <person name="Petersen C."/>
            <person name="Sorensen T."/>
            <person name="Nielsen M.R."/>
            <person name="Sondergaard T.E."/>
            <person name="Sorensen J.L."/>
            <person name="Fitzpatrick D.A."/>
            <person name="Frisvad J.C."/>
            <person name="Nielsen K.L."/>
        </authorList>
    </citation>
    <scope>NUCLEOTIDE SEQUENCE</scope>
    <source>
        <strain evidence="2">IBT 16125</strain>
    </source>
</reference>
<dbReference type="EMBL" id="JAPVEA010000006">
    <property type="protein sequence ID" value="KAJ5450297.1"/>
    <property type="molecule type" value="Genomic_DNA"/>
</dbReference>
<gene>
    <name evidence="2" type="ORF">N7458_006746</name>
</gene>
<dbReference type="InterPro" id="IPR029058">
    <property type="entry name" value="AB_hydrolase_fold"/>
</dbReference>
<proteinExistence type="predicted"/>
<evidence type="ECO:0000313" key="2">
    <source>
        <dbReference type="EMBL" id="KAJ5450297.1"/>
    </source>
</evidence>
<dbReference type="GeneID" id="81600371"/>
<dbReference type="SUPFAM" id="SSF53474">
    <property type="entry name" value="alpha/beta-Hydrolases"/>
    <property type="match status" value="1"/>
</dbReference>
<dbReference type="GO" id="GO:0017000">
    <property type="term" value="P:antibiotic biosynthetic process"/>
    <property type="evidence" value="ECO:0007669"/>
    <property type="project" value="UniProtKB-ARBA"/>
</dbReference>